<evidence type="ECO:0000256" key="6">
    <source>
        <dbReference type="ARBA" id="ARBA00023004"/>
    </source>
</evidence>
<evidence type="ECO:0000256" key="2">
    <source>
        <dbReference type="ARBA" id="ARBA00010617"/>
    </source>
</evidence>
<comment type="caution">
    <text evidence="10">The sequence shown here is derived from an EMBL/GenBank/DDBJ whole genome shotgun (WGS) entry which is preliminary data.</text>
</comment>
<dbReference type="GO" id="GO:0016705">
    <property type="term" value="F:oxidoreductase activity, acting on paired donors, with incorporation or reduction of molecular oxygen"/>
    <property type="evidence" value="ECO:0007669"/>
    <property type="project" value="InterPro"/>
</dbReference>
<dbReference type="CDD" id="cd11060">
    <property type="entry name" value="CYP57A1-like"/>
    <property type="match status" value="1"/>
</dbReference>
<feature type="binding site" description="axial binding residue" evidence="8">
    <location>
        <position position="486"/>
    </location>
    <ligand>
        <name>heme</name>
        <dbReference type="ChEBI" id="CHEBI:30413"/>
    </ligand>
    <ligandPart>
        <name>Fe</name>
        <dbReference type="ChEBI" id="CHEBI:18248"/>
    </ligandPart>
</feature>
<dbReference type="GO" id="GO:0020037">
    <property type="term" value="F:heme binding"/>
    <property type="evidence" value="ECO:0007669"/>
    <property type="project" value="InterPro"/>
</dbReference>
<keyword evidence="7" id="KW-0503">Monooxygenase</keyword>
<gene>
    <name evidence="10" type="ORF">LX32DRAFT_730627</name>
</gene>
<evidence type="ECO:0000313" key="11">
    <source>
        <dbReference type="Proteomes" id="UP001232148"/>
    </source>
</evidence>
<evidence type="ECO:0000256" key="1">
    <source>
        <dbReference type="ARBA" id="ARBA00001971"/>
    </source>
</evidence>
<dbReference type="AlphaFoldDB" id="A0AAD9LX54"/>
<protein>
    <submittedName>
        <fullName evidence="10">Cytochrome P450</fullName>
    </submittedName>
</protein>
<dbReference type="PRINTS" id="PR00385">
    <property type="entry name" value="P450"/>
</dbReference>
<dbReference type="InterPro" id="IPR001128">
    <property type="entry name" value="Cyt_P450"/>
</dbReference>
<dbReference type="PANTHER" id="PTHR24305">
    <property type="entry name" value="CYTOCHROME P450"/>
    <property type="match status" value="1"/>
</dbReference>
<evidence type="ECO:0000256" key="5">
    <source>
        <dbReference type="ARBA" id="ARBA00023002"/>
    </source>
</evidence>
<proteinExistence type="inferred from homology"/>
<evidence type="ECO:0000313" key="10">
    <source>
        <dbReference type="EMBL" id="KAK2025646.1"/>
    </source>
</evidence>
<dbReference type="PANTHER" id="PTHR24305:SF77">
    <property type="entry name" value="CYTOCHROME P450 MONOOXYGENASE"/>
    <property type="match status" value="1"/>
</dbReference>
<reference evidence="10" key="1">
    <citation type="submission" date="2021-06" db="EMBL/GenBank/DDBJ databases">
        <title>Comparative genomics, transcriptomics and evolutionary studies reveal genomic signatures of adaptation to plant cell wall in hemibiotrophic fungi.</title>
        <authorList>
            <consortium name="DOE Joint Genome Institute"/>
            <person name="Baroncelli R."/>
            <person name="Diaz J.F."/>
            <person name="Benocci T."/>
            <person name="Peng M."/>
            <person name="Battaglia E."/>
            <person name="Haridas S."/>
            <person name="Andreopoulos W."/>
            <person name="Labutti K."/>
            <person name="Pangilinan J."/>
            <person name="Floch G.L."/>
            <person name="Makela M.R."/>
            <person name="Henrissat B."/>
            <person name="Grigoriev I.V."/>
            <person name="Crouch J.A."/>
            <person name="De Vries R.P."/>
            <person name="Sukno S.A."/>
            <person name="Thon M.R."/>
        </authorList>
    </citation>
    <scope>NUCLEOTIDE SEQUENCE</scope>
    <source>
        <strain evidence="10">MAFF235873</strain>
    </source>
</reference>
<dbReference type="SUPFAM" id="SSF48264">
    <property type="entry name" value="Cytochrome P450"/>
    <property type="match status" value="1"/>
</dbReference>
<dbReference type="InterPro" id="IPR002401">
    <property type="entry name" value="Cyt_P450_E_grp-I"/>
</dbReference>
<comment type="similarity">
    <text evidence="2">Belongs to the cytochrome P450 family.</text>
</comment>
<accession>A0AAD9LX54</accession>
<keyword evidence="11" id="KW-1185">Reference proteome</keyword>
<dbReference type="Gene3D" id="1.10.630.10">
    <property type="entry name" value="Cytochrome P450"/>
    <property type="match status" value="1"/>
</dbReference>
<dbReference type="Pfam" id="PF00067">
    <property type="entry name" value="p450"/>
    <property type="match status" value="1"/>
</dbReference>
<organism evidence="10 11">
    <name type="scientific">Colletotrichum zoysiae</name>
    <dbReference type="NCBI Taxonomy" id="1216348"/>
    <lineage>
        <taxon>Eukaryota</taxon>
        <taxon>Fungi</taxon>
        <taxon>Dikarya</taxon>
        <taxon>Ascomycota</taxon>
        <taxon>Pezizomycotina</taxon>
        <taxon>Sordariomycetes</taxon>
        <taxon>Hypocreomycetidae</taxon>
        <taxon>Glomerellales</taxon>
        <taxon>Glomerellaceae</taxon>
        <taxon>Colletotrichum</taxon>
        <taxon>Colletotrichum graminicola species complex</taxon>
    </lineage>
</organism>
<evidence type="ECO:0000256" key="8">
    <source>
        <dbReference type="PIRSR" id="PIRSR602401-1"/>
    </source>
</evidence>
<keyword evidence="6 8" id="KW-0408">Iron</keyword>
<dbReference type="PRINTS" id="PR00463">
    <property type="entry name" value="EP450I"/>
</dbReference>
<keyword evidence="9" id="KW-0812">Transmembrane</keyword>
<dbReference type="EMBL" id="MU842932">
    <property type="protein sequence ID" value="KAK2025646.1"/>
    <property type="molecule type" value="Genomic_DNA"/>
</dbReference>
<keyword evidence="5" id="KW-0560">Oxidoreductase</keyword>
<evidence type="ECO:0000256" key="9">
    <source>
        <dbReference type="SAM" id="Phobius"/>
    </source>
</evidence>
<evidence type="ECO:0000256" key="7">
    <source>
        <dbReference type="ARBA" id="ARBA00023033"/>
    </source>
</evidence>
<dbReference type="Proteomes" id="UP001232148">
    <property type="component" value="Unassembled WGS sequence"/>
</dbReference>
<dbReference type="GO" id="GO:0004497">
    <property type="term" value="F:monooxygenase activity"/>
    <property type="evidence" value="ECO:0007669"/>
    <property type="project" value="UniProtKB-KW"/>
</dbReference>
<evidence type="ECO:0000256" key="3">
    <source>
        <dbReference type="ARBA" id="ARBA00022617"/>
    </source>
</evidence>
<name>A0AAD9LX54_9PEZI</name>
<evidence type="ECO:0000256" key="4">
    <source>
        <dbReference type="ARBA" id="ARBA00022723"/>
    </source>
</evidence>
<comment type="cofactor">
    <cofactor evidence="1 8">
        <name>heme</name>
        <dbReference type="ChEBI" id="CHEBI:30413"/>
    </cofactor>
</comment>
<keyword evidence="3 8" id="KW-0349">Heme</keyword>
<dbReference type="InterPro" id="IPR050121">
    <property type="entry name" value="Cytochrome_P450_monoxygenase"/>
</dbReference>
<keyword evidence="9" id="KW-1133">Transmembrane helix</keyword>
<keyword evidence="9" id="KW-0472">Membrane</keyword>
<dbReference type="GO" id="GO:0005506">
    <property type="term" value="F:iron ion binding"/>
    <property type="evidence" value="ECO:0007669"/>
    <property type="project" value="InterPro"/>
</dbReference>
<feature type="transmembrane region" description="Helical" evidence="9">
    <location>
        <begin position="50"/>
        <end position="71"/>
    </location>
</feature>
<keyword evidence="4 8" id="KW-0479">Metal-binding</keyword>
<sequence>MLGLSHVDISDLIPSGISGIAIFNNTKLPDVLHSASRNLEFFKGADTSHLVAYGAGAVAVYYVVSSLAAWLPLRHVPGPFLGSFSYLWLMRNNFLGISSAQLVGLKKYGSVVRVAPNYVLTDDPAALRRISGARSAYGRDAWWTALRIDPRQDNMLTTTDTAAHDRLKAQTAKAYSGRDNVDIEGGIDVQLAKLKDMIRQHYLSTPTEMRKADLVWIIRYFTLDSITFLAYGEPFGYLEANDDLFDFNRQVQSATKPMSMVVDTPLLRHFVNSPLAPHFMPKITDKKGMGRLIALGQEFVGRHFDNDFKDAKDMVGSFMRHGLTREQCEAECVVQVIAGADTTGTTIRSALMLVTGTPRVYSRFMEEIKSAVDGGLVSSSATITYEQGKKLPYLQAVIYEAIRVRPPALYGHFKSVPPGGDTVDGVFLPGGTAISHNLIGMMMSTEIFGPDAEIFRPERFLEADAAKRVELERVVELAFGYGRWMCAGKHVAFTQLTKSIFELLRAFEFQTVCPVQPRKEESGIFWNQTDMLVRITERSQDP</sequence>
<dbReference type="InterPro" id="IPR036396">
    <property type="entry name" value="Cyt_P450_sf"/>
</dbReference>